<evidence type="ECO:0000256" key="10">
    <source>
        <dbReference type="ARBA" id="ARBA00022833"/>
    </source>
</evidence>
<comment type="subcellular location">
    <subcellularLocation>
        <location evidence="2">Membrane</location>
        <topology evidence="2">Single-pass membrane protein</topology>
    </subcellularLocation>
</comment>
<accession>A0A9D4XL51</accession>
<evidence type="ECO:0000256" key="14">
    <source>
        <dbReference type="PROSITE-ProRule" id="PRU00175"/>
    </source>
</evidence>
<keyword evidence="8 14" id="KW-0863">Zinc-finger</keyword>
<protein>
    <recommendedName>
        <fullName evidence="4">RING-type E3 ubiquitin transferase</fullName>
        <ecNumber evidence="4">2.3.2.27</ecNumber>
    </recommendedName>
</protein>
<feature type="domain" description="RING-type" evidence="17">
    <location>
        <begin position="62"/>
        <end position="104"/>
    </location>
</feature>
<proteinExistence type="inferred from homology"/>
<dbReference type="PROSITE" id="PS50089">
    <property type="entry name" value="ZF_RING_2"/>
    <property type="match status" value="1"/>
</dbReference>
<dbReference type="EMBL" id="JAMSHJ010000004">
    <property type="protein sequence ID" value="KAI5422232.1"/>
    <property type="molecule type" value="Genomic_DNA"/>
</dbReference>
<evidence type="ECO:0000256" key="13">
    <source>
        <dbReference type="ARBA" id="ARBA00024209"/>
    </source>
</evidence>
<evidence type="ECO:0000256" key="16">
    <source>
        <dbReference type="SAM" id="Phobius"/>
    </source>
</evidence>
<keyword evidence="7" id="KW-0479">Metal-binding</keyword>
<dbReference type="InterPro" id="IPR013083">
    <property type="entry name" value="Znf_RING/FYVE/PHD"/>
</dbReference>
<dbReference type="GO" id="GO:0008270">
    <property type="term" value="F:zinc ion binding"/>
    <property type="evidence" value="ECO:0007669"/>
    <property type="project" value="UniProtKB-KW"/>
</dbReference>
<evidence type="ECO:0000259" key="17">
    <source>
        <dbReference type="PROSITE" id="PS50089"/>
    </source>
</evidence>
<evidence type="ECO:0000256" key="15">
    <source>
        <dbReference type="SAM" id="MobiDB-lite"/>
    </source>
</evidence>
<organism evidence="18 19">
    <name type="scientific">Pisum sativum</name>
    <name type="common">Garden pea</name>
    <name type="synonym">Lathyrus oleraceus</name>
    <dbReference type="NCBI Taxonomy" id="3888"/>
    <lineage>
        <taxon>Eukaryota</taxon>
        <taxon>Viridiplantae</taxon>
        <taxon>Streptophyta</taxon>
        <taxon>Embryophyta</taxon>
        <taxon>Tracheophyta</taxon>
        <taxon>Spermatophyta</taxon>
        <taxon>Magnoliopsida</taxon>
        <taxon>eudicotyledons</taxon>
        <taxon>Gunneridae</taxon>
        <taxon>Pentapetalae</taxon>
        <taxon>rosids</taxon>
        <taxon>fabids</taxon>
        <taxon>Fabales</taxon>
        <taxon>Fabaceae</taxon>
        <taxon>Papilionoideae</taxon>
        <taxon>50 kb inversion clade</taxon>
        <taxon>NPAAA clade</taxon>
        <taxon>Hologalegina</taxon>
        <taxon>IRL clade</taxon>
        <taxon>Fabeae</taxon>
        <taxon>Lathyrus</taxon>
    </lineage>
</organism>
<gene>
    <name evidence="18" type="ORF">KIW84_045628</name>
</gene>
<comment type="similarity">
    <text evidence="13">Belongs to the RING-type zinc finger family. ATL subfamily.</text>
</comment>
<dbReference type="CDD" id="cd16461">
    <property type="entry name" value="RING-H2_EL5-like"/>
    <property type="match status" value="1"/>
</dbReference>
<dbReference type="EC" id="2.3.2.27" evidence="4"/>
<dbReference type="FunFam" id="3.30.40.10:FF:000475">
    <property type="entry name" value="RING-H2 finger protein ATL3"/>
    <property type="match status" value="1"/>
</dbReference>
<evidence type="ECO:0000256" key="8">
    <source>
        <dbReference type="ARBA" id="ARBA00022771"/>
    </source>
</evidence>
<dbReference type="Gramene" id="Psat04G0562800-T1">
    <property type="protein sequence ID" value="KAI5422232.1"/>
    <property type="gene ID" value="KIW84_045628"/>
</dbReference>
<dbReference type="PANTHER" id="PTHR46539:SF21">
    <property type="entry name" value="LOW QUALITY PROTEIN: RING-H2 FINGER PROTEIN ATL3-LIKE"/>
    <property type="match status" value="1"/>
</dbReference>
<dbReference type="SUPFAM" id="SSF57850">
    <property type="entry name" value="RING/U-box"/>
    <property type="match status" value="1"/>
</dbReference>
<reference evidence="18 19" key="1">
    <citation type="journal article" date="2022" name="Nat. Genet.">
        <title>Improved pea reference genome and pan-genome highlight genomic features and evolutionary characteristics.</title>
        <authorList>
            <person name="Yang T."/>
            <person name="Liu R."/>
            <person name="Luo Y."/>
            <person name="Hu S."/>
            <person name="Wang D."/>
            <person name="Wang C."/>
            <person name="Pandey M.K."/>
            <person name="Ge S."/>
            <person name="Xu Q."/>
            <person name="Li N."/>
            <person name="Li G."/>
            <person name="Huang Y."/>
            <person name="Saxena R.K."/>
            <person name="Ji Y."/>
            <person name="Li M."/>
            <person name="Yan X."/>
            <person name="He Y."/>
            <person name="Liu Y."/>
            <person name="Wang X."/>
            <person name="Xiang C."/>
            <person name="Varshney R.K."/>
            <person name="Ding H."/>
            <person name="Gao S."/>
            <person name="Zong X."/>
        </authorList>
    </citation>
    <scope>NUCLEOTIDE SEQUENCE [LARGE SCALE GENOMIC DNA]</scope>
    <source>
        <strain evidence="18 19">cv. Zhongwan 6</strain>
    </source>
</reference>
<dbReference type="PANTHER" id="PTHR46539">
    <property type="entry name" value="E3 UBIQUITIN-PROTEIN LIGASE ATL42"/>
    <property type="match status" value="1"/>
</dbReference>
<evidence type="ECO:0000256" key="3">
    <source>
        <dbReference type="ARBA" id="ARBA00004906"/>
    </source>
</evidence>
<dbReference type="Gene3D" id="3.30.40.10">
    <property type="entry name" value="Zinc/RING finger domain, C3HC4 (zinc finger)"/>
    <property type="match status" value="1"/>
</dbReference>
<comment type="pathway">
    <text evidence="3">Protein modification; protein ubiquitination.</text>
</comment>
<sequence length="194" mass="21458">MESFLEYIWIGAIFVIAMFFIFMVSVMCHLHAMGLLPLEESILESLPVMVFKPEDFKDGLECAVCLCDVVEGEKVRVLPKCNHGFHLDCIDMWFESRSTCPLCRNVVSNESSQPNSISNAEEINLLASSQGENLSPLNGLGFTNVLVLGNYETQTQGSSFDEGSSQQQQQPYLTSSSSSSLASDNTMLVIDIPR</sequence>
<dbReference type="Pfam" id="PF13639">
    <property type="entry name" value="zf-RING_2"/>
    <property type="match status" value="1"/>
</dbReference>
<keyword evidence="9" id="KW-0833">Ubl conjugation pathway</keyword>
<evidence type="ECO:0000256" key="2">
    <source>
        <dbReference type="ARBA" id="ARBA00004167"/>
    </source>
</evidence>
<keyword evidence="12 16" id="KW-0472">Membrane</keyword>
<name>A0A9D4XL51_PEA</name>
<feature type="transmembrane region" description="Helical" evidence="16">
    <location>
        <begin position="6"/>
        <end position="28"/>
    </location>
</feature>
<feature type="region of interest" description="Disordered" evidence="15">
    <location>
        <begin position="157"/>
        <end position="180"/>
    </location>
</feature>
<dbReference type="SMART" id="SM00184">
    <property type="entry name" value="RING"/>
    <property type="match status" value="1"/>
</dbReference>
<evidence type="ECO:0000256" key="4">
    <source>
        <dbReference type="ARBA" id="ARBA00012483"/>
    </source>
</evidence>
<evidence type="ECO:0000256" key="9">
    <source>
        <dbReference type="ARBA" id="ARBA00022786"/>
    </source>
</evidence>
<comment type="caution">
    <text evidence="18">The sequence shown here is derived from an EMBL/GenBank/DDBJ whole genome shotgun (WGS) entry which is preliminary data.</text>
</comment>
<keyword evidence="19" id="KW-1185">Reference proteome</keyword>
<dbReference type="AlphaFoldDB" id="A0A9D4XL51"/>
<keyword evidence="6 16" id="KW-0812">Transmembrane</keyword>
<keyword evidence="11 16" id="KW-1133">Transmembrane helix</keyword>
<keyword evidence="5" id="KW-0808">Transferase</keyword>
<evidence type="ECO:0000256" key="5">
    <source>
        <dbReference type="ARBA" id="ARBA00022679"/>
    </source>
</evidence>
<evidence type="ECO:0000256" key="11">
    <source>
        <dbReference type="ARBA" id="ARBA00022989"/>
    </source>
</evidence>
<comment type="catalytic activity">
    <reaction evidence="1">
        <text>S-ubiquitinyl-[E2 ubiquitin-conjugating enzyme]-L-cysteine + [acceptor protein]-L-lysine = [E2 ubiquitin-conjugating enzyme]-L-cysteine + N(6)-ubiquitinyl-[acceptor protein]-L-lysine.</text>
        <dbReference type="EC" id="2.3.2.27"/>
    </reaction>
</comment>
<evidence type="ECO:0000256" key="1">
    <source>
        <dbReference type="ARBA" id="ARBA00000900"/>
    </source>
</evidence>
<evidence type="ECO:0000313" key="18">
    <source>
        <dbReference type="EMBL" id="KAI5422232.1"/>
    </source>
</evidence>
<keyword evidence="10" id="KW-0862">Zinc</keyword>
<evidence type="ECO:0000256" key="6">
    <source>
        <dbReference type="ARBA" id="ARBA00022692"/>
    </source>
</evidence>
<dbReference type="InterPro" id="IPR001841">
    <property type="entry name" value="Znf_RING"/>
</dbReference>
<dbReference type="GO" id="GO:0061630">
    <property type="term" value="F:ubiquitin protein ligase activity"/>
    <property type="evidence" value="ECO:0007669"/>
    <property type="project" value="UniProtKB-EC"/>
</dbReference>
<evidence type="ECO:0000313" key="19">
    <source>
        <dbReference type="Proteomes" id="UP001058974"/>
    </source>
</evidence>
<evidence type="ECO:0000256" key="7">
    <source>
        <dbReference type="ARBA" id="ARBA00022723"/>
    </source>
</evidence>
<evidence type="ECO:0000256" key="12">
    <source>
        <dbReference type="ARBA" id="ARBA00023136"/>
    </source>
</evidence>
<dbReference type="GO" id="GO:0016020">
    <property type="term" value="C:membrane"/>
    <property type="evidence" value="ECO:0007669"/>
    <property type="project" value="UniProtKB-SubCell"/>
</dbReference>
<dbReference type="Proteomes" id="UP001058974">
    <property type="component" value="Chromosome 4"/>
</dbReference>